<feature type="domain" description="Asparaginase/glutaminase C-terminal" evidence="7">
    <location>
        <begin position="284"/>
        <end position="398"/>
    </location>
</feature>
<dbReference type="SMART" id="SM00248">
    <property type="entry name" value="ANK"/>
    <property type="match status" value="4"/>
</dbReference>
<protein>
    <recommendedName>
        <fullName evidence="1">asparaginase</fullName>
        <ecNumber evidence="1">3.5.1.1</ecNumber>
    </recommendedName>
</protein>
<dbReference type="AlphaFoldDB" id="A0A1R1X0P3"/>
<dbReference type="InterPro" id="IPR027473">
    <property type="entry name" value="L-asparaginase_C"/>
</dbReference>
<dbReference type="Pfam" id="PF13637">
    <property type="entry name" value="Ank_4"/>
    <property type="match status" value="1"/>
</dbReference>
<evidence type="ECO:0000313" key="9">
    <source>
        <dbReference type="Proteomes" id="UP000187283"/>
    </source>
</evidence>
<dbReference type="STRING" id="133412.A0A1R1X0P3"/>
<feature type="repeat" description="ANK" evidence="3">
    <location>
        <begin position="668"/>
        <end position="690"/>
    </location>
</feature>
<proteinExistence type="predicted"/>
<evidence type="ECO:0000313" key="8">
    <source>
        <dbReference type="EMBL" id="OMJ08206.1"/>
    </source>
</evidence>
<dbReference type="PROSITE" id="PS00144">
    <property type="entry name" value="ASN_GLN_ASE_1"/>
    <property type="match status" value="1"/>
</dbReference>
<dbReference type="Proteomes" id="UP000187283">
    <property type="component" value="Unassembled WGS sequence"/>
</dbReference>
<dbReference type="OrthoDB" id="542841at2759"/>
<dbReference type="SUPFAM" id="SSF48403">
    <property type="entry name" value="Ankyrin repeat"/>
    <property type="match status" value="1"/>
</dbReference>
<dbReference type="Pfam" id="PF00710">
    <property type="entry name" value="Asparaginase"/>
    <property type="match status" value="1"/>
</dbReference>
<dbReference type="PRINTS" id="PR00139">
    <property type="entry name" value="ASNGLNASE"/>
</dbReference>
<dbReference type="Pfam" id="PF17763">
    <property type="entry name" value="Asparaginase_C"/>
    <property type="match status" value="1"/>
</dbReference>
<dbReference type="PROSITE" id="PS50297">
    <property type="entry name" value="ANK_REP_REGION"/>
    <property type="match status" value="3"/>
</dbReference>
<dbReference type="InterPro" id="IPR041725">
    <property type="entry name" value="L-asparaginase_I"/>
</dbReference>
<reference evidence="8 9" key="1">
    <citation type="submission" date="2017-01" db="EMBL/GenBank/DDBJ databases">
        <authorList>
            <person name="Mah S.A."/>
            <person name="Swanson W.J."/>
            <person name="Moy G.W."/>
            <person name="Vacquier V.D."/>
        </authorList>
    </citation>
    <scope>NUCLEOTIDE SEQUENCE [LARGE SCALE GENOMIC DNA]</scope>
    <source>
        <strain evidence="8 9">GSMNP</strain>
    </source>
</reference>
<dbReference type="InterPro" id="IPR037152">
    <property type="entry name" value="L-asparaginase_N_sf"/>
</dbReference>
<dbReference type="PANTHER" id="PTHR11707:SF28">
    <property type="entry name" value="60 KDA LYSOPHOSPHOLIPASE"/>
    <property type="match status" value="1"/>
</dbReference>
<dbReference type="Pfam" id="PF12796">
    <property type="entry name" value="Ank_2"/>
    <property type="match status" value="1"/>
</dbReference>
<feature type="repeat" description="ANK" evidence="3">
    <location>
        <begin position="601"/>
        <end position="633"/>
    </location>
</feature>
<gene>
    <name evidence="8" type="ORF">AYI70_g11696</name>
</gene>
<dbReference type="InterPro" id="IPR006034">
    <property type="entry name" value="Asparaginase/glutaminase-like"/>
</dbReference>
<feature type="repeat" description="ANK" evidence="3">
    <location>
        <begin position="568"/>
        <end position="600"/>
    </location>
</feature>
<keyword evidence="2" id="KW-0378">Hydrolase</keyword>
<evidence type="ECO:0000259" key="6">
    <source>
        <dbReference type="Pfam" id="PF00710"/>
    </source>
</evidence>
<dbReference type="InterPro" id="IPR036152">
    <property type="entry name" value="Asp/glu_Ase-like_sf"/>
</dbReference>
<dbReference type="CDD" id="cd08963">
    <property type="entry name" value="L-asparaginase_I"/>
    <property type="match status" value="1"/>
</dbReference>
<dbReference type="PROSITE" id="PS50088">
    <property type="entry name" value="ANK_REPEAT"/>
    <property type="match status" value="3"/>
</dbReference>
<feature type="active site" evidence="4">
    <location>
        <position position="40"/>
    </location>
</feature>
<dbReference type="EMBL" id="LSSN01005857">
    <property type="protein sequence ID" value="OMJ08206.1"/>
    <property type="molecule type" value="Genomic_DNA"/>
</dbReference>
<name>A0A1R1X0P3_9FUNG</name>
<organism evidence="8 9">
    <name type="scientific">Smittium culicis</name>
    <dbReference type="NCBI Taxonomy" id="133412"/>
    <lineage>
        <taxon>Eukaryota</taxon>
        <taxon>Fungi</taxon>
        <taxon>Fungi incertae sedis</taxon>
        <taxon>Zoopagomycota</taxon>
        <taxon>Kickxellomycotina</taxon>
        <taxon>Harpellomycetes</taxon>
        <taxon>Harpellales</taxon>
        <taxon>Legeriomycetaceae</taxon>
        <taxon>Smittium</taxon>
    </lineage>
</organism>
<feature type="domain" description="L-asparaginase N-terminal" evidence="6">
    <location>
        <begin position="31"/>
        <end position="264"/>
    </location>
</feature>
<dbReference type="FunFam" id="3.40.50.40:FF:000001">
    <property type="entry name" value="L-asparaginase 1"/>
    <property type="match status" value="1"/>
</dbReference>
<evidence type="ECO:0000256" key="3">
    <source>
        <dbReference type="PROSITE-ProRule" id="PRU00023"/>
    </source>
</evidence>
<dbReference type="Gene3D" id="3.40.50.40">
    <property type="match status" value="1"/>
</dbReference>
<dbReference type="Gene3D" id="1.25.40.20">
    <property type="entry name" value="Ankyrin repeat-containing domain"/>
    <property type="match status" value="2"/>
</dbReference>
<sequence length="747" mass="83506">MSTNNQIINEATVLRDIAENSDKNTSIGVSRVLVIYTGGTIGMVNTPDNGYIPAKGYLTEYLKSQSRFHDPDGFNDISVVEQEGLDSFKNTFNSGNFPKTASEKWEENYDASQNELISDWLITPKLIHNKRIKLEQHRHGRIVSDIEKFYHLFDAFIVLHGTDTMGYTASALSFMLKNLGKTVIITGSQVPISQVRNDAVENLLGALILAGHYIIPEVCLYFNNNLYRGNRSSKTDATNFSAFESSNLPPLATMGVAVEVNWHLVFRPNAITRFSPSKKMDHDVASFRLFPGITDYSIKSFLAPPIKGVIMESYGCGNIPNAKGKIIALLKEASDRGVVIVNVSQCNKGNVVDLYETSKGLKEAGVVAGGDMTSECALTKLSYLLGCGYSPERCRHLMGVPIRGEMTLLKQNASSFNSNANIHATTFVQYISRELIQSKKGNTDFISEDLSFDDSLKIEFKTKNKKIVMDEYLNNSPKVSSPSDSLFSDIVNKIDSPDFKDQKDISPSPRFKLNNYKNYVSNMERSSIYRSFFPVLLCSAASTNDLIGMKMLLDASENRLETTCYDYNGRTPLHCAVKNGSFQCTRWLIQNGSSVHVLDRNGHTPLFDAVYARNHEIVNFLISAGANFSESESHQIMNLVYSGIYRSDKELVKLIFASGFNVNSFDNEGRTALHLAATFNQLEILKFLIELHGLNVLAMDNYGRTPRETSLYVIDKLSKSHHRSDSEELETAKKIYNILNIIEDSFF</sequence>
<evidence type="ECO:0000256" key="5">
    <source>
        <dbReference type="PROSITE-ProRule" id="PRU10100"/>
    </source>
</evidence>
<dbReference type="GO" id="GO:0006528">
    <property type="term" value="P:asparagine metabolic process"/>
    <property type="evidence" value="ECO:0007669"/>
    <property type="project" value="UniProtKB-ARBA"/>
</dbReference>
<dbReference type="PIRSF" id="PIRSF500176">
    <property type="entry name" value="L_ASNase"/>
    <property type="match status" value="1"/>
</dbReference>
<dbReference type="InterPro" id="IPR027474">
    <property type="entry name" value="L-asparaginase_N"/>
</dbReference>
<dbReference type="InterPro" id="IPR020827">
    <property type="entry name" value="Asparaginase/glutaminase_AS1"/>
</dbReference>
<feature type="active site" evidence="5">
    <location>
        <position position="162"/>
    </location>
</feature>
<dbReference type="GO" id="GO:0004067">
    <property type="term" value="F:asparaginase activity"/>
    <property type="evidence" value="ECO:0007669"/>
    <property type="project" value="UniProtKB-UniRule"/>
</dbReference>
<comment type="caution">
    <text evidence="8">The sequence shown here is derived from an EMBL/GenBank/DDBJ whole genome shotgun (WGS) entry which is preliminary data.</text>
</comment>
<accession>A0A1R1X0P3</accession>
<evidence type="ECO:0000256" key="2">
    <source>
        <dbReference type="ARBA" id="ARBA00022801"/>
    </source>
</evidence>
<evidence type="ECO:0000259" key="7">
    <source>
        <dbReference type="Pfam" id="PF17763"/>
    </source>
</evidence>
<dbReference type="PIRSF" id="PIRSF001220">
    <property type="entry name" value="L-ASNase_gatD"/>
    <property type="match status" value="1"/>
</dbReference>
<keyword evidence="9" id="KW-1185">Reference proteome</keyword>
<dbReference type="SMART" id="SM00870">
    <property type="entry name" value="Asparaginase"/>
    <property type="match status" value="1"/>
</dbReference>
<dbReference type="InterPro" id="IPR002110">
    <property type="entry name" value="Ankyrin_rpt"/>
</dbReference>
<dbReference type="Gene3D" id="3.40.50.1170">
    <property type="entry name" value="L-asparaginase, N-terminal domain"/>
    <property type="match status" value="1"/>
</dbReference>
<dbReference type="SFLD" id="SFLDS00057">
    <property type="entry name" value="Glutaminase/Asparaginase"/>
    <property type="match status" value="1"/>
</dbReference>
<evidence type="ECO:0000256" key="4">
    <source>
        <dbReference type="PROSITE-ProRule" id="PRU10099"/>
    </source>
</evidence>
<dbReference type="InterPro" id="IPR036770">
    <property type="entry name" value="Ankyrin_rpt-contain_sf"/>
</dbReference>
<dbReference type="InterPro" id="IPR040919">
    <property type="entry name" value="Asparaginase_C"/>
</dbReference>
<keyword evidence="3" id="KW-0040">ANK repeat</keyword>
<dbReference type="SUPFAM" id="SSF53774">
    <property type="entry name" value="Glutaminase/Asparaginase"/>
    <property type="match status" value="1"/>
</dbReference>
<dbReference type="InterPro" id="IPR027475">
    <property type="entry name" value="Asparaginase/glutaminase_AS2"/>
</dbReference>
<dbReference type="PROSITE" id="PS51732">
    <property type="entry name" value="ASN_GLN_ASE_3"/>
    <property type="match status" value="1"/>
</dbReference>
<dbReference type="EC" id="3.5.1.1" evidence="1"/>
<dbReference type="PROSITE" id="PS00917">
    <property type="entry name" value="ASN_GLN_ASE_2"/>
    <property type="match status" value="1"/>
</dbReference>
<dbReference type="PANTHER" id="PTHR11707">
    <property type="entry name" value="L-ASPARAGINASE"/>
    <property type="match status" value="1"/>
</dbReference>
<evidence type="ECO:0000256" key="1">
    <source>
        <dbReference type="ARBA" id="ARBA00012920"/>
    </source>
</evidence>